<comment type="caution">
    <text evidence="1">The sequence shown here is derived from an EMBL/GenBank/DDBJ whole genome shotgun (WGS) entry which is preliminary data.</text>
</comment>
<sequence length="49" mass="5598">MPDYCTMDAWDYDLPSTPVDPNEILIGAGRLWLQSYCSESTVMQEVGIW</sequence>
<evidence type="ECO:0000313" key="1">
    <source>
        <dbReference type="EMBL" id="GAG77990.1"/>
    </source>
</evidence>
<name>X1A748_9ZZZZ</name>
<gene>
    <name evidence="1" type="ORF">S01H4_27593</name>
</gene>
<proteinExistence type="predicted"/>
<organism evidence="1">
    <name type="scientific">marine sediment metagenome</name>
    <dbReference type="NCBI Taxonomy" id="412755"/>
    <lineage>
        <taxon>unclassified sequences</taxon>
        <taxon>metagenomes</taxon>
        <taxon>ecological metagenomes</taxon>
    </lineage>
</organism>
<feature type="non-terminal residue" evidence="1">
    <location>
        <position position="49"/>
    </location>
</feature>
<dbReference type="EMBL" id="BART01013518">
    <property type="protein sequence ID" value="GAG77990.1"/>
    <property type="molecule type" value="Genomic_DNA"/>
</dbReference>
<dbReference type="AlphaFoldDB" id="X1A748"/>
<reference evidence="1" key="1">
    <citation type="journal article" date="2014" name="Front. Microbiol.">
        <title>High frequency of phylogenetically diverse reductive dehalogenase-homologous genes in deep subseafloor sedimentary metagenomes.</title>
        <authorList>
            <person name="Kawai M."/>
            <person name="Futagami T."/>
            <person name="Toyoda A."/>
            <person name="Takaki Y."/>
            <person name="Nishi S."/>
            <person name="Hori S."/>
            <person name="Arai W."/>
            <person name="Tsubouchi T."/>
            <person name="Morono Y."/>
            <person name="Uchiyama I."/>
            <person name="Ito T."/>
            <person name="Fujiyama A."/>
            <person name="Inagaki F."/>
            <person name="Takami H."/>
        </authorList>
    </citation>
    <scope>NUCLEOTIDE SEQUENCE</scope>
    <source>
        <strain evidence="1">Expedition CK06-06</strain>
    </source>
</reference>
<protein>
    <submittedName>
        <fullName evidence="1">Uncharacterized protein</fullName>
    </submittedName>
</protein>
<accession>X1A748</accession>